<dbReference type="PANTHER" id="PTHR33116:SF78">
    <property type="entry name" value="OS12G0587133 PROTEIN"/>
    <property type="match status" value="1"/>
</dbReference>
<evidence type="ECO:0000313" key="3">
    <source>
        <dbReference type="Proteomes" id="UP001229421"/>
    </source>
</evidence>
<proteinExistence type="predicted"/>
<reference evidence="2" key="1">
    <citation type="journal article" date="2023" name="bioRxiv">
        <title>Improved chromosome-level genome assembly for marigold (Tagetes erecta).</title>
        <authorList>
            <person name="Jiang F."/>
            <person name="Yuan L."/>
            <person name="Wang S."/>
            <person name="Wang H."/>
            <person name="Xu D."/>
            <person name="Wang A."/>
            <person name="Fan W."/>
        </authorList>
    </citation>
    <scope>NUCLEOTIDE SEQUENCE</scope>
    <source>
        <strain evidence="2">WSJ</strain>
        <tissue evidence="2">Leaf</tissue>
    </source>
</reference>
<dbReference type="PANTHER" id="PTHR33116">
    <property type="entry name" value="REVERSE TRANSCRIPTASE ZINC-BINDING DOMAIN-CONTAINING PROTEIN-RELATED-RELATED"/>
    <property type="match status" value="1"/>
</dbReference>
<protein>
    <recommendedName>
        <fullName evidence="1">Reverse transcriptase zinc-binding domain-containing protein</fullName>
    </recommendedName>
</protein>
<dbReference type="AlphaFoldDB" id="A0AAD8P299"/>
<sequence>MIRTESGIDWRWNWSRRPALGMETRQFQQLFSLLQGFRVSETGDKWTWEADDEEAYTIKSLKKTLELNRIPADPNPMKWANGVPLKVKGFIWKARLDRIPTKVALTSRGVQVGSEECSFCFGNYESSEHLLLHCLFATMVWNKIARWCGWSMPLFNSVRECMDSYSDITGSNSKKETMAVILKATVWYIWLVFNSSTPSVDGVVDKVRVNTFFWLKHRARKINVVWHKWCSNPLL</sequence>
<dbReference type="EMBL" id="JAUHHV010000003">
    <property type="protein sequence ID" value="KAK1429467.1"/>
    <property type="molecule type" value="Genomic_DNA"/>
</dbReference>
<evidence type="ECO:0000259" key="1">
    <source>
        <dbReference type="Pfam" id="PF13966"/>
    </source>
</evidence>
<comment type="caution">
    <text evidence="2">The sequence shown here is derived from an EMBL/GenBank/DDBJ whole genome shotgun (WGS) entry which is preliminary data.</text>
</comment>
<dbReference type="Proteomes" id="UP001229421">
    <property type="component" value="Unassembled WGS sequence"/>
</dbReference>
<name>A0AAD8P299_TARER</name>
<keyword evidence="3" id="KW-1185">Reference proteome</keyword>
<dbReference type="InterPro" id="IPR026960">
    <property type="entry name" value="RVT-Znf"/>
</dbReference>
<dbReference type="Pfam" id="PF13966">
    <property type="entry name" value="zf-RVT"/>
    <property type="match status" value="1"/>
</dbReference>
<organism evidence="2 3">
    <name type="scientific">Tagetes erecta</name>
    <name type="common">African marigold</name>
    <dbReference type="NCBI Taxonomy" id="13708"/>
    <lineage>
        <taxon>Eukaryota</taxon>
        <taxon>Viridiplantae</taxon>
        <taxon>Streptophyta</taxon>
        <taxon>Embryophyta</taxon>
        <taxon>Tracheophyta</taxon>
        <taxon>Spermatophyta</taxon>
        <taxon>Magnoliopsida</taxon>
        <taxon>eudicotyledons</taxon>
        <taxon>Gunneridae</taxon>
        <taxon>Pentapetalae</taxon>
        <taxon>asterids</taxon>
        <taxon>campanulids</taxon>
        <taxon>Asterales</taxon>
        <taxon>Asteraceae</taxon>
        <taxon>Asteroideae</taxon>
        <taxon>Heliantheae alliance</taxon>
        <taxon>Tageteae</taxon>
        <taxon>Tagetes</taxon>
    </lineage>
</organism>
<evidence type="ECO:0000313" key="2">
    <source>
        <dbReference type="EMBL" id="KAK1429467.1"/>
    </source>
</evidence>
<gene>
    <name evidence="2" type="ORF">QVD17_11676</name>
</gene>
<accession>A0AAD8P299</accession>
<feature type="domain" description="Reverse transcriptase zinc-binding" evidence="1">
    <location>
        <begin position="56"/>
        <end position="141"/>
    </location>
</feature>